<proteinExistence type="predicted"/>
<dbReference type="RefSeq" id="WP_189489681.1">
    <property type="nucleotide sequence ID" value="NZ_BMZO01000005.1"/>
</dbReference>
<comment type="caution">
    <text evidence="1">The sequence shown here is derived from an EMBL/GenBank/DDBJ whole genome shotgun (WGS) entry which is preliminary data.</text>
</comment>
<organism evidence="1 2">
    <name type="scientific">Limoniibacter endophyticus</name>
    <dbReference type="NCBI Taxonomy" id="1565040"/>
    <lineage>
        <taxon>Bacteria</taxon>
        <taxon>Pseudomonadati</taxon>
        <taxon>Pseudomonadota</taxon>
        <taxon>Alphaproteobacteria</taxon>
        <taxon>Hyphomicrobiales</taxon>
        <taxon>Bartonellaceae</taxon>
        <taxon>Limoniibacter</taxon>
    </lineage>
</organism>
<accession>A0A8J3DHH4</accession>
<protein>
    <submittedName>
        <fullName evidence="1">Uncharacterized protein</fullName>
    </submittedName>
</protein>
<dbReference type="EMBL" id="BMZO01000005">
    <property type="protein sequence ID" value="GHC71282.1"/>
    <property type="molecule type" value="Genomic_DNA"/>
</dbReference>
<dbReference type="Proteomes" id="UP000641137">
    <property type="component" value="Unassembled WGS sequence"/>
</dbReference>
<evidence type="ECO:0000313" key="1">
    <source>
        <dbReference type="EMBL" id="GHC71282.1"/>
    </source>
</evidence>
<name>A0A8J3DHH4_9HYPH</name>
<sequence>MAATEFVTPKHSMESIYTLPSGFKEMPFATYQHPKVASHESEISLDEVALFVMDDAYAIAMGGSGNDRFEIFPPANAETVLLIYGMAGDDVASVHLNATELKIVREPGQYTLITSLPGYAHNVHIELEGVEQVRFDTAPFECLL</sequence>
<keyword evidence="2" id="KW-1185">Reference proteome</keyword>
<dbReference type="AlphaFoldDB" id="A0A8J3DHH4"/>
<reference evidence="1" key="2">
    <citation type="submission" date="2020-09" db="EMBL/GenBank/DDBJ databases">
        <authorList>
            <person name="Sun Q."/>
            <person name="Kim S."/>
        </authorList>
    </citation>
    <scope>NUCLEOTIDE SEQUENCE</scope>
    <source>
        <strain evidence="1">KCTC 42097</strain>
    </source>
</reference>
<evidence type="ECO:0000313" key="2">
    <source>
        <dbReference type="Proteomes" id="UP000641137"/>
    </source>
</evidence>
<gene>
    <name evidence="1" type="ORF">GCM10010136_18340</name>
</gene>
<reference evidence="1" key="1">
    <citation type="journal article" date="2014" name="Int. J. Syst. Evol. Microbiol.">
        <title>Complete genome sequence of Corynebacterium casei LMG S-19264T (=DSM 44701T), isolated from a smear-ripened cheese.</title>
        <authorList>
            <consortium name="US DOE Joint Genome Institute (JGI-PGF)"/>
            <person name="Walter F."/>
            <person name="Albersmeier A."/>
            <person name="Kalinowski J."/>
            <person name="Ruckert C."/>
        </authorList>
    </citation>
    <scope>NUCLEOTIDE SEQUENCE</scope>
    <source>
        <strain evidence="1">KCTC 42097</strain>
    </source>
</reference>